<dbReference type="EMBL" id="JYDH01000239">
    <property type="protein sequence ID" value="KRY27695.1"/>
    <property type="molecule type" value="Genomic_DNA"/>
</dbReference>
<evidence type="ECO:0000313" key="2">
    <source>
        <dbReference type="EMBL" id="KRY26445.1"/>
    </source>
</evidence>
<evidence type="ECO:0000313" key="4">
    <source>
        <dbReference type="Proteomes" id="UP000054776"/>
    </source>
</evidence>
<evidence type="ECO:0000256" key="1">
    <source>
        <dbReference type="SAM" id="SignalP"/>
    </source>
</evidence>
<sequence length="62" mass="6941">MPARQRIRILWSSAPPLLAAGLEPQLQPGDEVPTTHTASAVQQGVYQRPVFKEWKTATFVRL</sequence>
<dbReference type="AlphaFoldDB" id="A0A0V1ASF6"/>
<name>A0A0V1ASF6_TRISP</name>
<comment type="caution">
    <text evidence="3">The sequence shown here is derived from an EMBL/GenBank/DDBJ whole genome shotgun (WGS) entry which is preliminary data.</text>
</comment>
<feature type="chain" id="PRO_5007438103" evidence="1">
    <location>
        <begin position="22"/>
        <end position="62"/>
    </location>
</feature>
<accession>A0A0V1ASF6</accession>
<organism evidence="3 4">
    <name type="scientific">Trichinella spiralis</name>
    <name type="common">Trichina worm</name>
    <dbReference type="NCBI Taxonomy" id="6334"/>
    <lineage>
        <taxon>Eukaryota</taxon>
        <taxon>Metazoa</taxon>
        <taxon>Ecdysozoa</taxon>
        <taxon>Nematoda</taxon>
        <taxon>Enoplea</taxon>
        <taxon>Dorylaimia</taxon>
        <taxon>Trichinellida</taxon>
        <taxon>Trichinellidae</taxon>
        <taxon>Trichinella</taxon>
    </lineage>
</organism>
<gene>
    <name evidence="3" type="ORF">T01_1597</name>
    <name evidence="2" type="ORF">T01_2842</name>
</gene>
<feature type="signal peptide" evidence="1">
    <location>
        <begin position="1"/>
        <end position="21"/>
    </location>
</feature>
<proteinExistence type="predicted"/>
<protein>
    <submittedName>
        <fullName evidence="3">Uncharacterized protein</fullName>
    </submittedName>
</protein>
<reference evidence="3 4" key="1">
    <citation type="submission" date="2015-01" db="EMBL/GenBank/DDBJ databases">
        <title>Evolution of Trichinella species and genotypes.</title>
        <authorList>
            <person name="Korhonen P.K."/>
            <person name="Edoardo P."/>
            <person name="Giuseppe L.R."/>
            <person name="Gasser R.B."/>
        </authorList>
    </citation>
    <scope>NUCLEOTIDE SEQUENCE [LARGE SCALE GENOMIC DNA]</scope>
    <source>
        <strain evidence="3">ISS3</strain>
    </source>
</reference>
<evidence type="ECO:0000313" key="3">
    <source>
        <dbReference type="EMBL" id="KRY27695.1"/>
    </source>
</evidence>
<dbReference type="InParanoid" id="A0A0V1ASF6"/>
<keyword evidence="4" id="KW-1185">Reference proteome</keyword>
<dbReference type="OrthoDB" id="5927470at2759"/>
<keyword evidence="1" id="KW-0732">Signal</keyword>
<dbReference type="Proteomes" id="UP000054776">
    <property type="component" value="Unassembled WGS sequence"/>
</dbReference>
<dbReference type="EMBL" id="JYDH01000427">
    <property type="protein sequence ID" value="KRY26445.1"/>
    <property type="molecule type" value="Genomic_DNA"/>
</dbReference>